<evidence type="ECO:0000313" key="3">
    <source>
        <dbReference type="EMBL" id="MCI10722.1"/>
    </source>
</evidence>
<feature type="compositionally biased region" description="Basic and acidic residues" evidence="1">
    <location>
        <begin position="23"/>
        <end position="32"/>
    </location>
</feature>
<dbReference type="PANTHER" id="PTHR33223:SF10">
    <property type="entry name" value="AMINOTRANSFERASE-LIKE PLANT MOBILE DOMAIN-CONTAINING PROTEIN"/>
    <property type="match status" value="1"/>
</dbReference>
<feature type="compositionally biased region" description="Basic and acidic residues" evidence="1">
    <location>
        <begin position="1"/>
        <end position="14"/>
    </location>
</feature>
<feature type="non-terminal residue" evidence="3">
    <location>
        <position position="262"/>
    </location>
</feature>
<gene>
    <name evidence="3" type="ORF">A2U01_0031817</name>
</gene>
<sequence>PSKKRDCTPPRADRVSPTTKKGKTVERLEQHRRSPQGLALMKKQGASSSRNRGNHGYRSPTPPQRDNSPPQYSPEGSDEEPYHCPLSRDIMRALIPSGFEKPPLLGTYDGQTDPDFRRASGAIRCRLFPTTLRRGAMAWYQSLAPESVSSWRDLTDQFRRHFTSSRRHPKTVATLEGIYQGQDEPLRDYIEIFNKEVVQVDTTDDMKHYLLERGLRPRSDFAKSVGIEQPRTLAELLAKAQPYIQNENREAADSIRHSRSEA</sequence>
<dbReference type="AlphaFoldDB" id="A0A392PG21"/>
<evidence type="ECO:0000259" key="2">
    <source>
        <dbReference type="Pfam" id="PF03732"/>
    </source>
</evidence>
<organism evidence="3 4">
    <name type="scientific">Trifolium medium</name>
    <dbReference type="NCBI Taxonomy" id="97028"/>
    <lineage>
        <taxon>Eukaryota</taxon>
        <taxon>Viridiplantae</taxon>
        <taxon>Streptophyta</taxon>
        <taxon>Embryophyta</taxon>
        <taxon>Tracheophyta</taxon>
        <taxon>Spermatophyta</taxon>
        <taxon>Magnoliopsida</taxon>
        <taxon>eudicotyledons</taxon>
        <taxon>Gunneridae</taxon>
        <taxon>Pentapetalae</taxon>
        <taxon>rosids</taxon>
        <taxon>fabids</taxon>
        <taxon>Fabales</taxon>
        <taxon>Fabaceae</taxon>
        <taxon>Papilionoideae</taxon>
        <taxon>50 kb inversion clade</taxon>
        <taxon>NPAAA clade</taxon>
        <taxon>Hologalegina</taxon>
        <taxon>IRL clade</taxon>
        <taxon>Trifolieae</taxon>
        <taxon>Trifolium</taxon>
    </lineage>
</organism>
<dbReference type="Pfam" id="PF03732">
    <property type="entry name" value="Retrotrans_gag"/>
    <property type="match status" value="1"/>
</dbReference>
<dbReference type="PANTHER" id="PTHR33223">
    <property type="entry name" value="CCHC-TYPE DOMAIN-CONTAINING PROTEIN"/>
    <property type="match status" value="1"/>
</dbReference>
<proteinExistence type="predicted"/>
<reference evidence="3 4" key="1">
    <citation type="journal article" date="2018" name="Front. Plant Sci.">
        <title>Red Clover (Trifolium pratense) and Zigzag Clover (T. medium) - A Picture of Genomic Similarities and Differences.</title>
        <authorList>
            <person name="Dluhosova J."/>
            <person name="Istvanek J."/>
            <person name="Nedelnik J."/>
            <person name="Repkova J."/>
        </authorList>
    </citation>
    <scope>NUCLEOTIDE SEQUENCE [LARGE SCALE GENOMIC DNA]</scope>
    <source>
        <strain evidence="4">cv. 10/8</strain>
        <tissue evidence="3">Leaf</tissue>
    </source>
</reference>
<evidence type="ECO:0000313" key="4">
    <source>
        <dbReference type="Proteomes" id="UP000265520"/>
    </source>
</evidence>
<feature type="domain" description="Retrotransposon gag" evidence="2">
    <location>
        <begin position="126"/>
        <end position="217"/>
    </location>
</feature>
<protein>
    <recommendedName>
        <fullName evidence="2">Retrotransposon gag domain-containing protein</fullName>
    </recommendedName>
</protein>
<comment type="caution">
    <text evidence="3">The sequence shown here is derived from an EMBL/GenBank/DDBJ whole genome shotgun (WGS) entry which is preliminary data.</text>
</comment>
<accession>A0A392PG21</accession>
<dbReference type="Proteomes" id="UP000265520">
    <property type="component" value="Unassembled WGS sequence"/>
</dbReference>
<feature type="region of interest" description="Disordered" evidence="1">
    <location>
        <begin position="1"/>
        <end position="83"/>
    </location>
</feature>
<dbReference type="InterPro" id="IPR005162">
    <property type="entry name" value="Retrotrans_gag_dom"/>
</dbReference>
<keyword evidence="4" id="KW-1185">Reference proteome</keyword>
<evidence type="ECO:0000256" key="1">
    <source>
        <dbReference type="SAM" id="MobiDB-lite"/>
    </source>
</evidence>
<dbReference type="EMBL" id="LXQA010077374">
    <property type="protein sequence ID" value="MCI10722.1"/>
    <property type="molecule type" value="Genomic_DNA"/>
</dbReference>
<feature type="non-terminal residue" evidence="3">
    <location>
        <position position="1"/>
    </location>
</feature>
<name>A0A392PG21_9FABA</name>